<keyword evidence="2" id="KW-1185">Reference proteome</keyword>
<reference evidence="1" key="1">
    <citation type="journal article" date="2021" name="bioRxiv">
        <title>Whole Genome Assembly and Annotation of Northern Wild Rice, Zizania palustris L., Supports a Whole Genome Duplication in the Zizania Genus.</title>
        <authorList>
            <person name="Haas M."/>
            <person name="Kono T."/>
            <person name="Macchietto M."/>
            <person name="Millas R."/>
            <person name="McGilp L."/>
            <person name="Shao M."/>
            <person name="Duquette J."/>
            <person name="Hirsch C.N."/>
            <person name="Kimball J."/>
        </authorList>
    </citation>
    <scope>NUCLEOTIDE SEQUENCE</scope>
    <source>
        <tissue evidence="1">Fresh leaf tissue</tissue>
    </source>
</reference>
<sequence>MPKSPAFEGLQTLDQATTHCASKAEVIWAFGLHLDHQMARSNFNNADQLDSIRAAFLNITTRSKSAAEAAVSWSCSALKPHQLACSRSSDCFA</sequence>
<dbReference type="AlphaFoldDB" id="A0A8J5VB83"/>
<reference evidence="1" key="2">
    <citation type="submission" date="2021-02" db="EMBL/GenBank/DDBJ databases">
        <authorList>
            <person name="Kimball J.A."/>
            <person name="Haas M.W."/>
            <person name="Macchietto M."/>
            <person name="Kono T."/>
            <person name="Duquette J."/>
            <person name="Shao M."/>
        </authorList>
    </citation>
    <scope>NUCLEOTIDE SEQUENCE</scope>
    <source>
        <tissue evidence="1">Fresh leaf tissue</tissue>
    </source>
</reference>
<evidence type="ECO:0000313" key="1">
    <source>
        <dbReference type="EMBL" id="KAG8053626.1"/>
    </source>
</evidence>
<protein>
    <submittedName>
        <fullName evidence="1">Uncharacterized protein</fullName>
    </submittedName>
</protein>
<accession>A0A8J5VB83</accession>
<organism evidence="1 2">
    <name type="scientific">Zizania palustris</name>
    <name type="common">Northern wild rice</name>
    <dbReference type="NCBI Taxonomy" id="103762"/>
    <lineage>
        <taxon>Eukaryota</taxon>
        <taxon>Viridiplantae</taxon>
        <taxon>Streptophyta</taxon>
        <taxon>Embryophyta</taxon>
        <taxon>Tracheophyta</taxon>
        <taxon>Spermatophyta</taxon>
        <taxon>Magnoliopsida</taxon>
        <taxon>Liliopsida</taxon>
        <taxon>Poales</taxon>
        <taxon>Poaceae</taxon>
        <taxon>BOP clade</taxon>
        <taxon>Oryzoideae</taxon>
        <taxon>Oryzeae</taxon>
        <taxon>Zizaniinae</taxon>
        <taxon>Zizania</taxon>
    </lineage>
</organism>
<name>A0A8J5VB83_ZIZPA</name>
<gene>
    <name evidence="1" type="ORF">GUJ93_ZPchr0001g30811</name>
</gene>
<evidence type="ECO:0000313" key="2">
    <source>
        <dbReference type="Proteomes" id="UP000729402"/>
    </source>
</evidence>
<dbReference type="Proteomes" id="UP000729402">
    <property type="component" value="Unassembled WGS sequence"/>
</dbReference>
<proteinExistence type="predicted"/>
<comment type="caution">
    <text evidence="1">The sequence shown here is derived from an EMBL/GenBank/DDBJ whole genome shotgun (WGS) entry which is preliminary data.</text>
</comment>
<dbReference type="EMBL" id="JAAALK010000288">
    <property type="protein sequence ID" value="KAG8053626.1"/>
    <property type="molecule type" value="Genomic_DNA"/>
</dbReference>